<evidence type="ECO:0000313" key="5">
    <source>
        <dbReference type="EMBL" id="AHF01104.1"/>
    </source>
</evidence>
<reference evidence="5 6" key="1">
    <citation type="submission" date="2013-12" db="EMBL/GenBank/DDBJ databases">
        <authorList>
            <consortium name="DOE Joint Genome Institute"/>
            <person name="Kappler U."/>
            <person name="Huntemann M."/>
            <person name="Han J."/>
            <person name="Chen A."/>
            <person name="Kyrpides N."/>
            <person name="Mavromatis K."/>
            <person name="Markowitz V."/>
            <person name="Palaniappan K."/>
            <person name="Ivanova N."/>
            <person name="Schaumberg A."/>
            <person name="Pati A."/>
            <person name="Liolios K."/>
            <person name="Nordberg H.P."/>
            <person name="Cantor M.N."/>
            <person name="Hua S.X."/>
            <person name="Woyke T."/>
        </authorList>
    </citation>
    <scope>NUCLEOTIDE SEQUENCE [LARGE SCALE GENOMIC DNA]</scope>
    <source>
        <strain evidence="6">AL2</strain>
    </source>
</reference>
<evidence type="ECO:0000256" key="1">
    <source>
        <dbReference type="ARBA" id="ARBA00022814"/>
    </source>
</evidence>
<keyword evidence="2" id="KW-0805">Transcription regulation</keyword>
<dbReference type="CDD" id="cd09892">
    <property type="entry name" value="NGN_SP_RfaH"/>
    <property type="match status" value="1"/>
</dbReference>
<dbReference type="SMART" id="SM00738">
    <property type="entry name" value="NGN"/>
    <property type="match status" value="1"/>
</dbReference>
<keyword evidence="6" id="KW-1185">Reference proteome</keyword>
<dbReference type="Gene3D" id="3.30.70.940">
    <property type="entry name" value="NusG, N-terminal domain"/>
    <property type="match status" value="1"/>
</dbReference>
<dbReference type="EMBL" id="CP007030">
    <property type="protein sequence ID" value="AHF01104.1"/>
    <property type="molecule type" value="Genomic_DNA"/>
</dbReference>
<evidence type="ECO:0000259" key="4">
    <source>
        <dbReference type="SMART" id="SM00738"/>
    </source>
</evidence>
<dbReference type="NCBIfam" id="NF006534">
    <property type="entry name" value="PRK09014.1"/>
    <property type="match status" value="1"/>
</dbReference>
<dbReference type="SUPFAM" id="SSF82679">
    <property type="entry name" value="N-utilization substance G protein NusG, N-terminal domain"/>
    <property type="match status" value="1"/>
</dbReference>
<dbReference type="InterPro" id="IPR006645">
    <property type="entry name" value="NGN-like_dom"/>
</dbReference>
<dbReference type="InterPro" id="IPR010215">
    <property type="entry name" value="Transcription_antiterm_RfaH"/>
</dbReference>
<dbReference type="NCBIfam" id="TIGR01955">
    <property type="entry name" value="RfaH"/>
    <property type="match status" value="1"/>
</dbReference>
<evidence type="ECO:0000256" key="2">
    <source>
        <dbReference type="ARBA" id="ARBA00023015"/>
    </source>
</evidence>
<sequence>MRHWYLVTTKPKQDDIAEQNLVAQGYEVYRPLCRVVKKSRGKPVERTESLFPRYLFIQLDHIAQDWSPIRSTKGVMQMVRFGAYPAKITDDLIDAIKQQEQAALKGAAPAQYKKGDKLRVESGAFYGLDVIFENYDSDQRIIVLMNILGQQQKVVMQAEQLEKASE</sequence>
<protein>
    <submittedName>
        <fullName evidence="5">Transcriptional activator</fullName>
    </submittedName>
</protein>
<dbReference type="InterPro" id="IPR008991">
    <property type="entry name" value="Translation_prot_SH3-like_sf"/>
</dbReference>
<dbReference type="SUPFAM" id="SSF50104">
    <property type="entry name" value="Translation proteins SH3-like domain"/>
    <property type="match status" value="1"/>
</dbReference>
<organism evidence="5 6">
    <name type="scientific">Thiomicrospira aerophila AL3</name>
    <dbReference type="NCBI Taxonomy" id="717772"/>
    <lineage>
        <taxon>Bacteria</taxon>
        <taxon>Pseudomonadati</taxon>
        <taxon>Pseudomonadota</taxon>
        <taxon>Gammaproteobacteria</taxon>
        <taxon>Thiotrichales</taxon>
        <taxon>Piscirickettsiaceae</taxon>
        <taxon>Thiomicrospira</taxon>
    </lineage>
</organism>
<keyword evidence="3" id="KW-0804">Transcription</keyword>
<dbReference type="GO" id="GO:0005829">
    <property type="term" value="C:cytosol"/>
    <property type="evidence" value="ECO:0007669"/>
    <property type="project" value="TreeGrafter"/>
</dbReference>
<dbReference type="InterPro" id="IPR043425">
    <property type="entry name" value="NusG-like"/>
</dbReference>
<dbReference type="STRING" id="717772.THIAE_04215"/>
<dbReference type="PANTHER" id="PTHR30265">
    <property type="entry name" value="RHO-INTERACTING TRANSCRIPTION TERMINATION FACTOR NUSG"/>
    <property type="match status" value="1"/>
</dbReference>
<dbReference type="InterPro" id="IPR036735">
    <property type="entry name" value="NGN_dom_sf"/>
</dbReference>
<feature type="domain" description="NusG-like N-terminal" evidence="4">
    <location>
        <begin position="1"/>
        <end position="100"/>
    </location>
</feature>
<dbReference type="HOGENOM" id="CLU_067287_5_0_6"/>
<keyword evidence="1" id="KW-0889">Transcription antitermination</keyword>
<dbReference type="KEGG" id="tao:THIAE_04215"/>
<accession>W0DVU2</accession>
<proteinExistence type="predicted"/>
<dbReference type="PANTHER" id="PTHR30265:SF7">
    <property type="entry name" value="TRANSCRIPTION ANTITERMINATION PROTEIN RFAH"/>
    <property type="match status" value="1"/>
</dbReference>
<dbReference type="Pfam" id="PF02357">
    <property type="entry name" value="NusG"/>
    <property type="match status" value="1"/>
</dbReference>
<dbReference type="OrthoDB" id="9790639at2"/>
<dbReference type="RefSeq" id="WP_006459112.1">
    <property type="nucleotide sequence ID" value="NZ_CP007030.1"/>
</dbReference>
<dbReference type="Proteomes" id="UP000005380">
    <property type="component" value="Chromosome"/>
</dbReference>
<dbReference type="InParanoid" id="W0DVU2"/>
<evidence type="ECO:0000256" key="3">
    <source>
        <dbReference type="ARBA" id="ARBA00023163"/>
    </source>
</evidence>
<dbReference type="eggNOG" id="COG0250">
    <property type="taxonomic scope" value="Bacteria"/>
</dbReference>
<dbReference type="GO" id="GO:0031564">
    <property type="term" value="P:transcription antitermination"/>
    <property type="evidence" value="ECO:0007669"/>
    <property type="project" value="UniProtKB-KW"/>
</dbReference>
<name>W0DVU2_9GAMM</name>
<gene>
    <name evidence="5" type="ORF">THIAE_04215</name>
</gene>
<evidence type="ECO:0000313" key="6">
    <source>
        <dbReference type="Proteomes" id="UP000005380"/>
    </source>
</evidence>
<dbReference type="GO" id="GO:0006354">
    <property type="term" value="P:DNA-templated transcription elongation"/>
    <property type="evidence" value="ECO:0007669"/>
    <property type="project" value="InterPro"/>
</dbReference>
<dbReference type="AlphaFoldDB" id="W0DVU2"/>
<dbReference type="FunCoup" id="W0DVU2">
    <property type="interactions" value="19"/>
</dbReference>